<dbReference type="InterPro" id="IPR038591">
    <property type="entry name" value="NolW-like_sf"/>
</dbReference>
<evidence type="ECO:0000259" key="8">
    <source>
        <dbReference type="Pfam" id="PF03958"/>
    </source>
</evidence>
<sequence length="519" mass="56826">MEVGDLKYSAINKNIVMLSLGLFVLIFLFGCADGLKSEKKDSSFDKWTTLAEKSQGHSPSAEPKKISITAKQASVPIAETAVKKLPVDRINLTMRQAELKAVLRAMAKSVNLNLLVKNELKGEISVDFRGVPWDSAFTGLLRTYNLSYIWEGNVLRVLTSEDVKLDLERKQQLRDTQWVESLLDPVVVNINYADTKKLADTIQDLLTKDKDGKPRGSIKIDEHTNSLVVSALRDDLIKIMPIIEKLDKPTPQILIKANIVETTKGVARDLGIMWGGAASTTLRGKEGLQISGGGTRTTSSADLNPTGNKIGIGRYGLGMNFPAGSLSEAAAASLGIVFGTIGGNLLEVQLEALQKDNKLNILSSPSITTLDNQEAFTENGERVPFVTLQTSQGSTPTQTTQFEDAMLRLQIKPHVIDGKNLKMEITVKKDEVDITRKSSLGDPYIIKKQTKTILIVEDGETIVISGLTKQTRSNAGYGVPWLKDIPVLGWAFKSDSKSDKMEEVLIFITPHILPVVSKQ</sequence>
<dbReference type="PANTHER" id="PTHR30604">
    <property type="entry name" value="PROTEIN TRANSPORT PROTEIN HOFQ"/>
    <property type="match status" value="1"/>
</dbReference>
<keyword evidence="6" id="KW-1133">Transmembrane helix</keyword>
<evidence type="ECO:0000256" key="2">
    <source>
        <dbReference type="ARBA" id="ARBA00022448"/>
    </source>
</evidence>
<comment type="caution">
    <text evidence="9">The sequence shown here is derived from an EMBL/GenBank/DDBJ whole genome shotgun (WGS) entry which is preliminary data.</text>
</comment>
<dbReference type="AlphaFoldDB" id="A0A0W8FNJ3"/>
<evidence type="ECO:0000256" key="6">
    <source>
        <dbReference type="SAM" id="Phobius"/>
    </source>
</evidence>
<feature type="domain" description="Type II/III secretion system secretin-like" evidence="7">
    <location>
        <begin position="352"/>
        <end position="513"/>
    </location>
</feature>
<dbReference type="EMBL" id="LNQE01000965">
    <property type="protein sequence ID" value="KUG22454.1"/>
    <property type="molecule type" value="Genomic_DNA"/>
</dbReference>
<dbReference type="PRINTS" id="PR00811">
    <property type="entry name" value="BCTERIALGSPD"/>
</dbReference>
<evidence type="ECO:0000256" key="5">
    <source>
        <dbReference type="ARBA" id="ARBA00023237"/>
    </source>
</evidence>
<keyword evidence="2" id="KW-0813">Transport</keyword>
<keyword evidence="6" id="KW-0812">Transmembrane</keyword>
<evidence type="ECO:0000256" key="3">
    <source>
        <dbReference type="ARBA" id="ARBA00022729"/>
    </source>
</evidence>
<dbReference type="InterPro" id="IPR013355">
    <property type="entry name" value="Pilus_4_PilQ"/>
</dbReference>
<dbReference type="InterPro" id="IPR005644">
    <property type="entry name" value="NolW-like"/>
</dbReference>
<keyword evidence="4 6" id="KW-0472">Membrane</keyword>
<dbReference type="GO" id="GO:0016020">
    <property type="term" value="C:membrane"/>
    <property type="evidence" value="ECO:0007669"/>
    <property type="project" value="UniProtKB-SubCell"/>
</dbReference>
<proteinExistence type="predicted"/>
<dbReference type="NCBIfam" id="TIGR02515">
    <property type="entry name" value="IV_pilus_PilQ"/>
    <property type="match status" value="1"/>
</dbReference>
<gene>
    <name evidence="9" type="ORF">ASZ90_007771</name>
</gene>
<protein>
    <submittedName>
        <fullName evidence="9">Uncharacterized protein</fullName>
    </submittedName>
</protein>
<dbReference type="PROSITE" id="PS51257">
    <property type="entry name" value="PROKAR_LIPOPROTEIN"/>
    <property type="match status" value="1"/>
</dbReference>
<dbReference type="GO" id="GO:0009306">
    <property type="term" value="P:protein secretion"/>
    <property type="evidence" value="ECO:0007669"/>
    <property type="project" value="InterPro"/>
</dbReference>
<evidence type="ECO:0000313" key="9">
    <source>
        <dbReference type="EMBL" id="KUG22454.1"/>
    </source>
</evidence>
<dbReference type="Gene3D" id="3.30.1370.120">
    <property type="match status" value="1"/>
</dbReference>
<keyword evidence="5" id="KW-0998">Cell outer membrane</keyword>
<dbReference type="InterPro" id="IPR001775">
    <property type="entry name" value="GspD/PilQ"/>
</dbReference>
<dbReference type="Pfam" id="PF00263">
    <property type="entry name" value="Secretin"/>
    <property type="match status" value="1"/>
</dbReference>
<keyword evidence="3" id="KW-0732">Signal</keyword>
<feature type="transmembrane region" description="Helical" evidence="6">
    <location>
        <begin position="15"/>
        <end position="35"/>
    </location>
</feature>
<evidence type="ECO:0000256" key="1">
    <source>
        <dbReference type="ARBA" id="ARBA00004370"/>
    </source>
</evidence>
<dbReference type="InterPro" id="IPR051808">
    <property type="entry name" value="Type_IV_pilus_biogenesis"/>
</dbReference>
<reference evidence="9" key="1">
    <citation type="journal article" date="2015" name="Proc. Natl. Acad. Sci. U.S.A.">
        <title>Networks of energetic and metabolic interactions define dynamics in microbial communities.</title>
        <authorList>
            <person name="Embree M."/>
            <person name="Liu J.K."/>
            <person name="Al-Bassam M.M."/>
            <person name="Zengler K."/>
        </authorList>
    </citation>
    <scope>NUCLEOTIDE SEQUENCE</scope>
</reference>
<dbReference type="PANTHER" id="PTHR30604:SF1">
    <property type="entry name" value="DNA UTILIZATION PROTEIN HOFQ"/>
    <property type="match status" value="1"/>
</dbReference>
<dbReference type="Gene3D" id="3.30.1370.130">
    <property type="match status" value="1"/>
</dbReference>
<evidence type="ECO:0000259" key="7">
    <source>
        <dbReference type="Pfam" id="PF00263"/>
    </source>
</evidence>
<accession>A0A0W8FNJ3</accession>
<comment type="subcellular location">
    <subcellularLocation>
        <location evidence="1">Membrane</location>
    </subcellularLocation>
</comment>
<evidence type="ECO:0000256" key="4">
    <source>
        <dbReference type="ARBA" id="ARBA00023136"/>
    </source>
</evidence>
<feature type="domain" description="NolW-like" evidence="8">
    <location>
        <begin position="187"/>
        <end position="252"/>
    </location>
</feature>
<dbReference type="PRINTS" id="PR01032">
    <property type="entry name" value="PHAGEIV"/>
</dbReference>
<dbReference type="InterPro" id="IPR004846">
    <property type="entry name" value="T2SS/T3SS_dom"/>
</dbReference>
<name>A0A0W8FNJ3_9ZZZZ</name>
<organism evidence="9">
    <name type="scientific">hydrocarbon metagenome</name>
    <dbReference type="NCBI Taxonomy" id="938273"/>
    <lineage>
        <taxon>unclassified sequences</taxon>
        <taxon>metagenomes</taxon>
        <taxon>ecological metagenomes</taxon>
    </lineage>
</organism>
<dbReference type="Pfam" id="PF03958">
    <property type="entry name" value="Secretin_N"/>
    <property type="match status" value="1"/>
</dbReference>